<evidence type="ECO:0008006" key="4">
    <source>
        <dbReference type="Google" id="ProtNLM"/>
    </source>
</evidence>
<dbReference type="Proteomes" id="UP001367316">
    <property type="component" value="Unassembled WGS sequence"/>
</dbReference>
<protein>
    <recommendedName>
        <fullName evidence="4">Secreted protein</fullName>
    </recommendedName>
</protein>
<keyword evidence="3" id="KW-1185">Reference proteome</keyword>
<gene>
    <name evidence="2" type="ORF">JOL62DRAFT_417924</name>
</gene>
<sequence>MAPSLFSLFRFVFFFFFFVSLSLFLSFHVIPNRSQASLGFRSRGLYHLLPLLLQSYCSTECCLMQCLRIHLAFALSSIRARVDVIHGLVFRRLLDFWCLALSCSSLTHTVYLCLLSPPPATCLSISSYVSPLLHPPISLPNPKLSLLSHLTCLQ</sequence>
<reference evidence="2 3" key="1">
    <citation type="submission" date="2024-04" db="EMBL/GenBank/DDBJ databases">
        <title>Phyllosticta paracitricarpa is synonymous to the EU quarantine fungus P. citricarpa based on phylogenomic analyses.</title>
        <authorList>
            <consortium name="Lawrence Berkeley National Laboratory"/>
            <person name="Van ingen-buijs V.A."/>
            <person name="Van westerhoven A.C."/>
            <person name="Haridas S."/>
            <person name="Skiadas P."/>
            <person name="Martin F."/>
            <person name="Groenewald J.Z."/>
            <person name="Crous P.W."/>
            <person name="Seidl M.F."/>
        </authorList>
    </citation>
    <scope>NUCLEOTIDE SEQUENCE [LARGE SCALE GENOMIC DNA]</scope>
    <source>
        <strain evidence="2 3">CBS 141358</strain>
    </source>
</reference>
<evidence type="ECO:0000256" key="1">
    <source>
        <dbReference type="SAM" id="Phobius"/>
    </source>
</evidence>
<feature type="transmembrane region" description="Helical" evidence="1">
    <location>
        <begin position="6"/>
        <end position="30"/>
    </location>
</feature>
<name>A0ABR1MRQ9_9PEZI</name>
<comment type="caution">
    <text evidence="2">The sequence shown here is derived from an EMBL/GenBank/DDBJ whole genome shotgun (WGS) entry which is preliminary data.</text>
</comment>
<proteinExistence type="predicted"/>
<accession>A0ABR1MRQ9</accession>
<keyword evidence="1" id="KW-1133">Transmembrane helix</keyword>
<dbReference type="EMBL" id="JBBPBF010000078">
    <property type="protein sequence ID" value="KAK7605617.1"/>
    <property type="molecule type" value="Genomic_DNA"/>
</dbReference>
<evidence type="ECO:0000313" key="3">
    <source>
        <dbReference type="Proteomes" id="UP001367316"/>
    </source>
</evidence>
<keyword evidence="1" id="KW-0812">Transmembrane</keyword>
<keyword evidence="1" id="KW-0472">Membrane</keyword>
<evidence type="ECO:0000313" key="2">
    <source>
        <dbReference type="EMBL" id="KAK7605617.1"/>
    </source>
</evidence>
<organism evidence="2 3">
    <name type="scientific">Phyllosticta paracitricarpa</name>
    <dbReference type="NCBI Taxonomy" id="2016321"/>
    <lineage>
        <taxon>Eukaryota</taxon>
        <taxon>Fungi</taxon>
        <taxon>Dikarya</taxon>
        <taxon>Ascomycota</taxon>
        <taxon>Pezizomycotina</taxon>
        <taxon>Dothideomycetes</taxon>
        <taxon>Dothideomycetes incertae sedis</taxon>
        <taxon>Botryosphaeriales</taxon>
        <taxon>Phyllostictaceae</taxon>
        <taxon>Phyllosticta</taxon>
    </lineage>
</organism>